<evidence type="ECO:0000256" key="1">
    <source>
        <dbReference type="SAM" id="Phobius"/>
    </source>
</evidence>
<comment type="caution">
    <text evidence="2">The sequence shown here is derived from an EMBL/GenBank/DDBJ whole genome shotgun (WGS) entry which is preliminary data.</text>
</comment>
<dbReference type="PATRIC" id="fig|242163.4.peg.3030"/>
<dbReference type="RefSeq" id="WP_050452634.1">
    <property type="nucleotide sequence ID" value="NZ_LFJJ01000021.1"/>
</dbReference>
<keyword evidence="1 2" id="KW-0812">Transmembrane</keyword>
<dbReference type="OrthoDB" id="5785537at2"/>
<gene>
    <name evidence="2" type="ORF">BVER_04356c</name>
</gene>
<feature type="transmembrane region" description="Helical" evidence="1">
    <location>
        <begin position="79"/>
        <end position="102"/>
    </location>
</feature>
<accession>A0A0L0MFG3</accession>
<organism evidence="2 3">
    <name type="scientific">Candidatus Burkholderia verschuerenii</name>
    <dbReference type="NCBI Taxonomy" id="242163"/>
    <lineage>
        <taxon>Bacteria</taxon>
        <taxon>Pseudomonadati</taxon>
        <taxon>Pseudomonadota</taxon>
        <taxon>Betaproteobacteria</taxon>
        <taxon>Burkholderiales</taxon>
        <taxon>Burkholderiaceae</taxon>
        <taxon>Burkholderia</taxon>
    </lineage>
</organism>
<feature type="transmembrane region" description="Helical" evidence="1">
    <location>
        <begin position="46"/>
        <end position="67"/>
    </location>
</feature>
<dbReference type="Pfam" id="PF10993">
    <property type="entry name" value="DUF2818"/>
    <property type="match status" value="1"/>
</dbReference>
<evidence type="ECO:0000313" key="3">
    <source>
        <dbReference type="Proteomes" id="UP000036959"/>
    </source>
</evidence>
<dbReference type="EMBL" id="LFJJ01000021">
    <property type="protein sequence ID" value="KND61437.1"/>
    <property type="molecule type" value="Genomic_DNA"/>
</dbReference>
<reference evidence="3" key="1">
    <citation type="submission" date="2015-06" db="EMBL/GenBank/DDBJ databases">
        <title>Comparative genomics of Burkholderia leaf nodule symbionts.</title>
        <authorList>
            <person name="Carlier A."/>
            <person name="Eberl L."/>
            <person name="Pinto-Carbo M."/>
        </authorList>
    </citation>
    <scope>NUCLEOTIDE SEQUENCE [LARGE SCALE GENOMIC DNA]</scope>
    <source>
        <strain evidence="3">UZHbot4</strain>
    </source>
</reference>
<sequence length="106" mass="11936">MSAAGWFIVLLALVGANVPFLNQRLFGVVPVPLRDPGHSKAPKKNAWLRIGELIVLYFVVGALGFMLEARAGNRFDQGWQFYAITFSLFVVLAFPGFTYQYLVKRR</sequence>
<evidence type="ECO:0000313" key="2">
    <source>
        <dbReference type="EMBL" id="KND61437.1"/>
    </source>
</evidence>
<dbReference type="Proteomes" id="UP000036959">
    <property type="component" value="Unassembled WGS sequence"/>
</dbReference>
<keyword evidence="1" id="KW-1133">Transmembrane helix</keyword>
<dbReference type="InterPro" id="IPR016768">
    <property type="entry name" value="UCP019883"/>
</dbReference>
<keyword evidence="1" id="KW-0472">Membrane</keyword>
<dbReference type="PIRSF" id="PIRSF019883">
    <property type="entry name" value="UCP019883"/>
    <property type="match status" value="1"/>
</dbReference>
<name>A0A0L0MFG3_9BURK</name>
<protein>
    <submittedName>
        <fullName evidence="2">Putative transmembrane protein</fullName>
    </submittedName>
</protein>
<keyword evidence="3" id="KW-1185">Reference proteome</keyword>
<proteinExistence type="predicted"/>
<dbReference type="AlphaFoldDB" id="A0A0L0MFG3"/>